<protein>
    <recommendedName>
        <fullName evidence="3">2-C-methyl-D-erythritol 4-phosphate cytidylyltransferase</fullName>
        <ecNumber evidence="3">2.7.7.60</ecNumber>
    </recommendedName>
    <alternativeName>
        <fullName evidence="3">4-diphosphocytidyl-2C-methyl-D-erythritol synthase</fullName>
    </alternativeName>
    <alternativeName>
        <fullName evidence="3">MEP cytidylyltransferase</fullName>
        <shortName evidence="3">MCT</shortName>
    </alternativeName>
</protein>
<dbReference type="InterPro" id="IPR029044">
    <property type="entry name" value="Nucleotide-diphossugar_trans"/>
</dbReference>
<dbReference type="Proteomes" id="UP000739180">
    <property type="component" value="Unassembled WGS sequence"/>
</dbReference>
<keyword evidence="5" id="KW-1185">Reference proteome</keyword>
<comment type="catalytic activity">
    <reaction evidence="3">
        <text>2-C-methyl-D-erythritol 4-phosphate + CTP + H(+) = 4-CDP-2-C-methyl-D-erythritol + diphosphate</text>
        <dbReference type="Rhea" id="RHEA:13429"/>
        <dbReference type="ChEBI" id="CHEBI:15378"/>
        <dbReference type="ChEBI" id="CHEBI:33019"/>
        <dbReference type="ChEBI" id="CHEBI:37563"/>
        <dbReference type="ChEBI" id="CHEBI:57823"/>
        <dbReference type="ChEBI" id="CHEBI:58262"/>
        <dbReference type="EC" id="2.7.7.60"/>
    </reaction>
</comment>
<evidence type="ECO:0000256" key="1">
    <source>
        <dbReference type="ARBA" id="ARBA00022679"/>
    </source>
</evidence>
<feature type="site" description="Positions MEP for the nucleophilic attack" evidence="3">
    <location>
        <position position="157"/>
    </location>
</feature>
<keyword evidence="1 3" id="KW-0808">Transferase</keyword>
<proteinExistence type="inferred from homology"/>
<gene>
    <name evidence="3 4" type="primary">ispD</name>
    <name evidence="4" type="ORF">FGS76_08495</name>
</gene>
<comment type="pathway">
    <text evidence="3">Isoprenoid biosynthesis; isopentenyl diphosphate biosynthesis via DXP pathway; isopentenyl diphosphate from 1-deoxy-D-xylulose 5-phosphate: step 2/6.</text>
</comment>
<dbReference type="InterPro" id="IPR034683">
    <property type="entry name" value="IspD/TarI"/>
</dbReference>
<feature type="site" description="Transition state stabilizer" evidence="3">
    <location>
        <position position="20"/>
    </location>
</feature>
<feature type="site" description="Positions MEP for the nucleophilic attack" evidence="3">
    <location>
        <position position="210"/>
    </location>
</feature>
<evidence type="ECO:0000313" key="4">
    <source>
        <dbReference type="EMBL" id="TMW13093.1"/>
    </source>
</evidence>
<keyword evidence="2 3" id="KW-0548">Nucleotidyltransferase</keyword>
<accession>A0ABY2XN15</accession>
<dbReference type="PANTHER" id="PTHR32125:SF4">
    <property type="entry name" value="2-C-METHYL-D-ERYTHRITOL 4-PHOSPHATE CYTIDYLYLTRANSFERASE, CHLOROPLASTIC"/>
    <property type="match status" value="1"/>
</dbReference>
<organism evidence="4 5">
    <name type="scientific">Alloalcanivorax gelatiniphagus</name>
    <dbReference type="NCBI Taxonomy" id="1194167"/>
    <lineage>
        <taxon>Bacteria</taxon>
        <taxon>Pseudomonadati</taxon>
        <taxon>Pseudomonadota</taxon>
        <taxon>Gammaproteobacteria</taxon>
        <taxon>Oceanospirillales</taxon>
        <taxon>Alcanivoracaceae</taxon>
        <taxon>Alloalcanivorax</taxon>
    </lineage>
</organism>
<dbReference type="PANTHER" id="PTHR32125">
    <property type="entry name" value="2-C-METHYL-D-ERYTHRITOL 4-PHOSPHATE CYTIDYLYLTRANSFERASE, CHLOROPLASTIC"/>
    <property type="match status" value="1"/>
</dbReference>
<evidence type="ECO:0000256" key="3">
    <source>
        <dbReference type="HAMAP-Rule" id="MF_00108"/>
    </source>
</evidence>
<dbReference type="InterPro" id="IPR050088">
    <property type="entry name" value="IspD/TarI_cytidylyltransf_bact"/>
</dbReference>
<dbReference type="RefSeq" id="WP_138772197.1">
    <property type="nucleotide sequence ID" value="NZ_VCQT01000027.1"/>
</dbReference>
<dbReference type="Gene3D" id="3.90.550.10">
    <property type="entry name" value="Spore Coat Polysaccharide Biosynthesis Protein SpsA, Chain A"/>
    <property type="match status" value="1"/>
</dbReference>
<comment type="similarity">
    <text evidence="3">Belongs to the IspD/TarI cytidylyltransferase family. IspD subfamily.</text>
</comment>
<name>A0ABY2XN15_9GAMM</name>
<dbReference type="GO" id="GO:0050518">
    <property type="term" value="F:2-C-methyl-D-erythritol 4-phosphate cytidylyltransferase activity"/>
    <property type="evidence" value="ECO:0007669"/>
    <property type="project" value="UniProtKB-EC"/>
</dbReference>
<dbReference type="EC" id="2.7.7.60" evidence="3"/>
<reference evidence="4 5" key="1">
    <citation type="submission" date="2019-05" db="EMBL/GenBank/DDBJ databases">
        <title>Genome of Alcanivorax gelatiniphagus, an oil degrading marine bacteria.</title>
        <authorList>
            <person name="Kwon K.K."/>
        </authorList>
    </citation>
    <scope>NUCLEOTIDE SEQUENCE [LARGE SCALE GENOMIC DNA]</scope>
    <source>
        <strain evidence="4 5">MEBiC 08158</strain>
    </source>
</reference>
<dbReference type="NCBIfam" id="TIGR00453">
    <property type="entry name" value="ispD"/>
    <property type="match status" value="1"/>
</dbReference>
<dbReference type="SUPFAM" id="SSF53448">
    <property type="entry name" value="Nucleotide-diphospho-sugar transferases"/>
    <property type="match status" value="1"/>
</dbReference>
<dbReference type="HAMAP" id="MF_00108">
    <property type="entry name" value="IspD"/>
    <property type="match status" value="1"/>
</dbReference>
<dbReference type="Pfam" id="PF01128">
    <property type="entry name" value="IspD"/>
    <property type="match status" value="1"/>
</dbReference>
<evidence type="ECO:0000313" key="5">
    <source>
        <dbReference type="Proteomes" id="UP000739180"/>
    </source>
</evidence>
<dbReference type="InterPro" id="IPR001228">
    <property type="entry name" value="IspD"/>
</dbReference>
<dbReference type="EMBL" id="VCQT01000027">
    <property type="protein sequence ID" value="TMW13093.1"/>
    <property type="molecule type" value="Genomic_DNA"/>
</dbReference>
<evidence type="ECO:0000256" key="2">
    <source>
        <dbReference type="ARBA" id="ARBA00022695"/>
    </source>
</evidence>
<comment type="caution">
    <text evidence="4">The sequence shown here is derived from an EMBL/GenBank/DDBJ whole genome shotgun (WGS) entry which is preliminary data.</text>
</comment>
<keyword evidence="3" id="KW-0414">Isoprene biosynthesis</keyword>
<comment type="function">
    <text evidence="3">Catalyzes the formation of 4-diphosphocytidyl-2-C-methyl-D-erythritol from CTP and 2-C-methyl-D-erythritol 4-phosphate (MEP).</text>
</comment>
<sequence>MTTSHKALYAVVPAAGVGARMGAGLPKQYLSLDGRTVAEHTITRLLAFAPIRQVVVAVADGDPWWPRLDVARHRRVRSVTGGASRAGSVRAGVAAVLEQDPDAWVLVHDMARPLVRLSDIQALVDGCGDDGAILARPVTDTIKRADQSQRIDATLDRRHIWRALTPQLFPAAALHRALDGDLDGITDEASALEAAGRHPALVQGQADNIKITLPEDLALARFYLAAQEQEGLSWRFARAPFA</sequence>
<dbReference type="CDD" id="cd02516">
    <property type="entry name" value="CDP-ME_synthetase"/>
    <property type="match status" value="1"/>
</dbReference>
<feature type="site" description="Transition state stabilizer" evidence="3">
    <location>
        <position position="27"/>
    </location>
</feature>